<feature type="domain" description="DUF1559" evidence="1">
    <location>
        <begin position="37"/>
        <end position="331"/>
    </location>
</feature>
<evidence type="ECO:0000313" key="3">
    <source>
        <dbReference type="Proteomes" id="UP000326837"/>
    </source>
</evidence>
<accession>A0A5K7XCZ0</accession>
<name>A0A5K7XCZ0_9BACT</name>
<dbReference type="InterPro" id="IPR045584">
    <property type="entry name" value="Pilin-like"/>
</dbReference>
<dbReference type="InterPro" id="IPR011453">
    <property type="entry name" value="DUF1559"/>
</dbReference>
<dbReference type="Pfam" id="PF07596">
    <property type="entry name" value="SBP_bac_10"/>
    <property type="match status" value="1"/>
</dbReference>
<dbReference type="PANTHER" id="PTHR30093:SF2">
    <property type="entry name" value="TYPE II SECRETION SYSTEM PROTEIN H"/>
    <property type="match status" value="1"/>
</dbReference>
<protein>
    <recommendedName>
        <fullName evidence="1">DUF1559 domain-containing protein</fullName>
    </recommendedName>
</protein>
<dbReference type="NCBIfam" id="TIGR02532">
    <property type="entry name" value="IV_pilin_GFxxxE"/>
    <property type="match status" value="1"/>
</dbReference>
<dbReference type="PANTHER" id="PTHR30093">
    <property type="entry name" value="GENERAL SECRETION PATHWAY PROTEIN G"/>
    <property type="match status" value="1"/>
</dbReference>
<evidence type="ECO:0000313" key="2">
    <source>
        <dbReference type="EMBL" id="BBO34654.1"/>
    </source>
</evidence>
<gene>
    <name evidence="2" type="ORF">PLANPX_4266</name>
</gene>
<dbReference type="InterPro" id="IPR027558">
    <property type="entry name" value="Pre_pil_HX9DG_C"/>
</dbReference>
<dbReference type="NCBIfam" id="TIGR04294">
    <property type="entry name" value="pre_pil_HX9DG"/>
    <property type="match status" value="1"/>
</dbReference>
<dbReference type="AlphaFoldDB" id="A0A5K7XCZ0"/>
<organism evidence="2 3">
    <name type="scientific">Lacipirellula parvula</name>
    <dbReference type="NCBI Taxonomy" id="2650471"/>
    <lineage>
        <taxon>Bacteria</taxon>
        <taxon>Pseudomonadati</taxon>
        <taxon>Planctomycetota</taxon>
        <taxon>Planctomycetia</taxon>
        <taxon>Pirellulales</taxon>
        <taxon>Lacipirellulaceae</taxon>
        <taxon>Lacipirellula</taxon>
    </lineage>
</organism>
<dbReference type="SUPFAM" id="SSF54523">
    <property type="entry name" value="Pili subunits"/>
    <property type="match status" value="1"/>
</dbReference>
<dbReference type="Pfam" id="PF07963">
    <property type="entry name" value="N_methyl"/>
    <property type="match status" value="1"/>
</dbReference>
<evidence type="ECO:0000259" key="1">
    <source>
        <dbReference type="Pfam" id="PF07596"/>
    </source>
</evidence>
<reference evidence="3" key="1">
    <citation type="submission" date="2019-10" db="EMBL/GenBank/DDBJ databases">
        <title>Lacipirellula parvula gen. nov., sp. nov., representing a lineage of planctomycetes widespread in freshwater anoxic habitats, and description of the family Lacipirellulaceae.</title>
        <authorList>
            <person name="Dedysh S.N."/>
            <person name="Kulichevskaya I.S."/>
            <person name="Beletsky A.V."/>
            <person name="Rakitin A.L."/>
            <person name="Mardanov A.V."/>
            <person name="Ivanova A.A."/>
            <person name="Saltykova V.X."/>
            <person name="Rijpstra W.I.C."/>
            <person name="Sinninghe Damste J.S."/>
            <person name="Ravin N.V."/>
        </authorList>
    </citation>
    <scope>NUCLEOTIDE SEQUENCE [LARGE SCALE GENOMIC DNA]</scope>
    <source>
        <strain evidence="3">PX69</strain>
    </source>
</reference>
<dbReference type="RefSeq" id="WP_152100187.1">
    <property type="nucleotide sequence ID" value="NZ_AP021861.1"/>
</dbReference>
<dbReference type="Gene3D" id="3.30.700.10">
    <property type="entry name" value="Glycoprotein, Type 4 Pilin"/>
    <property type="match status" value="1"/>
</dbReference>
<dbReference type="Proteomes" id="UP000326837">
    <property type="component" value="Chromosome"/>
</dbReference>
<dbReference type="InterPro" id="IPR012902">
    <property type="entry name" value="N_methyl_site"/>
</dbReference>
<dbReference type="EMBL" id="AP021861">
    <property type="protein sequence ID" value="BBO34654.1"/>
    <property type="molecule type" value="Genomic_DNA"/>
</dbReference>
<dbReference type="KEGG" id="lpav:PLANPX_4266"/>
<keyword evidence="3" id="KW-1185">Reference proteome</keyword>
<sequence length="349" mass="37314">MKRLCPPRRVLGFTLVELLVVIAIIGVLVALLLPAVQAAREAARRTSCLNNLKNLSLGSMNHESSKKMLPPGRKFDRWDTYTWTQFVLPYIEQQAVYQGYWTIPDPVYTTNIPGANGPIGDEVRLRQARHSQVPLFYCPSDITPAANEMDTPAFGFWRGSYRGCVGAGDMYGNKLGFIDGVVPEFGWKGAMGVVPVPVSSAANSPVPLNPGVRLKEISDGTSRTVLFSEGIVPLTTAWGGAIGETIYGNMGGALFSNYTTPNNSSEDVIAGDCPPIDAGYLPLCKTIAPGSQSGKQAGATIYAAARGVHPGGVNTSMVDGSIKFVSDGIDQLAWRAVATISFDETLDLP</sequence>
<proteinExistence type="predicted"/>